<dbReference type="PANTHER" id="PTHR30154:SF34">
    <property type="entry name" value="TRANSCRIPTIONAL REGULATOR AZLB"/>
    <property type="match status" value="1"/>
</dbReference>
<evidence type="ECO:0000256" key="2">
    <source>
        <dbReference type="ARBA" id="ARBA00023125"/>
    </source>
</evidence>
<dbReference type="AlphaFoldDB" id="A0A366HIC4"/>
<keyword evidence="3" id="KW-0804">Transcription</keyword>
<dbReference type="InterPro" id="IPR011991">
    <property type="entry name" value="ArsR-like_HTH"/>
</dbReference>
<dbReference type="GO" id="GO:0005829">
    <property type="term" value="C:cytosol"/>
    <property type="evidence" value="ECO:0007669"/>
    <property type="project" value="TreeGrafter"/>
</dbReference>
<proteinExistence type="predicted"/>
<dbReference type="InterPro" id="IPR019888">
    <property type="entry name" value="Tscrpt_reg_AsnC-like"/>
</dbReference>
<dbReference type="SUPFAM" id="SSF54909">
    <property type="entry name" value="Dimeric alpha+beta barrel"/>
    <property type="match status" value="1"/>
</dbReference>
<evidence type="ECO:0000313" key="6">
    <source>
        <dbReference type="Proteomes" id="UP000253426"/>
    </source>
</evidence>
<dbReference type="InterPro" id="IPR011008">
    <property type="entry name" value="Dimeric_a/b-barrel"/>
</dbReference>
<dbReference type="GO" id="GO:0006355">
    <property type="term" value="P:regulation of DNA-templated transcription"/>
    <property type="evidence" value="ECO:0007669"/>
    <property type="project" value="UniProtKB-ARBA"/>
</dbReference>
<dbReference type="Gene3D" id="3.30.70.920">
    <property type="match status" value="1"/>
</dbReference>
<dbReference type="CDD" id="cd00090">
    <property type="entry name" value="HTH_ARSR"/>
    <property type="match status" value="1"/>
</dbReference>
<dbReference type="GO" id="GO:0043565">
    <property type="term" value="F:sequence-specific DNA binding"/>
    <property type="evidence" value="ECO:0007669"/>
    <property type="project" value="InterPro"/>
</dbReference>
<dbReference type="PRINTS" id="PR00033">
    <property type="entry name" value="HTHASNC"/>
</dbReference>
<keyword evidence="6" id="KW-1185">Reference proteome</keyword>
<dbReference type="Proteomes" id="UP000253426">
    <property type="component" value="Unassembled WGS sequence"/>
</dbReference>
<evidence type="ECO:0000256" key="3">
    <source>
        <dbReference type="ARBA" id="ARBA00023163"/>
    </source>
</evidence>
<dbReference type="SMART" id="SM00344">
    <property type="entry name" value="HTH_ASNC"/>
    <property type="match status" value="1"/>
</dbReference>
<keyword evidence="1" id="KW-0805">Transcription regulation</keyword>
<evidence type="ECO:0000313" key="5">
    <source>
        <dbReference type="EMBL" id="RBP41359.1"/>
    </source>
</evidence>
<reference evidence="5 6" key="1">
    <citation type="submission" date="2018-06" db="EMBL/GenBank/DDBJ databases">
        <title>Genomic Encyclopedia of Type Strains, Phase IV (KMG-IV): sequencing the most valuable type-strain genomes for metagenomic binning, comparative biology and taxonomic classification.</title>
        <authorList>
            <person name="Goeker M."/>
        </authorList>
    </citation>
    <scope>NUCLEOTIDE SEQUENCE [LARGE SCALE GENOMIC DNA]</scope>
    <source>
        <strain evidence="5 6">DSM 25532</strain>
    </source>
</reference>
<keyword evidence="2 5" id="KW-0238">DNA-binding</keyword>
<dbReference type="InterPro" id="IPR019887">
    <property type="entry name" value="Tscrpt_reg_AsnC/Lrp_C"/>
</dbReference>
<dbReference type="Pfam" id="PF01037">
    <property type="entry name" value="AsnC_trans_reg"/>
    <property type="match status" value="1"/>
</dbReference>
<name>A0A366HIC4_9BACT</name>
<dbReference type="InterPro" id="IPR036388">
    <property type="entry name" value="WH-like_DNA-bd_sf"/>
</dbReference>
<organism evidence="5 6">
    <name type="scientific">Roseimicrobium gellanilyticum</name>
    <dbReference type="NCBI Taxonomy" id="748857"/>
    <lineage>
        <taxon>Bacteria</taxon>
        <taxon>Pseudomonadati</taxon>
        <taxon>Verrucomicrobiota</taxon>
        <taxon>Verrucomicrobiia</taxon>
        <taxon>Verrucomicrobiales</taxon>
        <taxon>Verrucomicrobiaceae</taxon>
        <taxon>Roseimicrobium</taxon>
    </lineage>
</organism>
<accession>A0A366HIC4</accession>
<dbReference type="InterPro" id="IPR036390">
    <property type="entry name" value="WH_DNA-bd_sf"/>
</dbReference>
<sequence>MDRILELLRENSRLTNKEIANRLGLAEADVAFRVAELEKAGTILGYHAVIDQEKIGKRGVTAFIEVKVTPESGGGFDRFARRVSQYEQVRGCYLMSGGYDLIVVVEGADLYDVARFVAEKLSTLDVVLSTATHFQLRTYKHDGFLLNTPSTEGPLPVSP</sequence>
<dbReference type="Gene3D" id="1.10.10.10">
    <property type="entry name" value="Winged helix-like DNA-binding domain superfamily/Winged helix DNA-binding domain"/>
    <property type="match status" value="1"/>
</dbReference>
<evidence type="ECO:0000256" key="1">
    <source>
        <dbReference type="ARBA" id="ARBA00023015"/>
    </source>
</evidence>
<gene>
    <name evidence="5" type="ORF">DES53_107190</name>
</gene>
<dbReference type="Pfam" id="PF13412">
    <property type="entry name" value="HTH_24"/>
    <property type="match status" value="1"/>
</dbReference>
<comment type="caution">
    <text evidence="5">The sequence shown here is derived from an EMBL/GenBank/DDBJ whole genome shotgun (WGS) entry which is preliminary data.</text>
</comment>
<dbReference type="GO" id="GO:0043200">
    <property type="term" value="P:response to amino acid"/>
    <property type="evidence" value="ECO:0007669"/>
    <property type="project" value="TreeGrafter"/>
</dbReference>
<dbReference type="EMBL" id="QNRR01000007">
    <property type="protein sequence ID" value="RBP41359.1"/>
    <property type="molecule type" value="Genomic_DNA"/>
</dbReference>
<evidence type="ECO:0000259" key="4">
    <source>
        <dbReference type="PROSITE" id="PS50956"/>
    </source>
</evidence>
<dbReference type="PROSITE" id="PS50956">
    <property type="entry name" value="HTH_ASNC_2"/>
    <property type="match status" value="1"/>
</dbReference>
<dbReference type="InterPro" id="IPR000485">
    <property type="entry name" value="AsnC-type_HTH_dom"/>
</dbReference>
<dbReference type="SUPFAM" id="SSF46785">
    <property type="entry name" value="Winged helix' DNA-binding domain"/>
    <property type="match status" value="1"/>
</dbReference>
<protein>
    <submittedName>
        <fullName evidence="5">DNA-binding Lrp family transcriptional regulator</fullName>
    </submittedName>
</protein>
<dbReference type="RefSeq" id="WP_113959994.1">
    <property type="nucleotide sequence ID" value="NZ_QNRR01000007.1"/>
</dbReference>
<dbReference type="OrthoDB" id="66249at2"/>
<feature type="domain" description="HTH asnC-type" evidence="4">
    <location>
        <begin position="1"/>
        <end position="58"/>
    </location>
</feature>
<dbReference type="PANTHER" id="PTHR30154">
    <property type="entry name" value="LEUCINE-RESPONSIVE REGULATORY PROTEIN"/>
    <property type="match status" value="1"/>
</dbReference>